<dbReference type="SUPFAM" id="SSF55248">
    <property type="entry name" value="PCD-like"/>
    <property type="match status" value="1"/>
</dbReference>
<comment type="caution">
    <text evidence="5">The sequence shown here is derived from an EMBL/GenBank/DDBJ whole genome shotgun (WGS) entry which is preliminary data.</text>
</comment>
<dbReference type="Proteomes" id="UP000295632">
    <property type="component" value="Unassembled WGS sequence"/>
</dbReference>
<evidence type="ECO:0000313" key="6">
    <source>
        <dbReference type="Proteomes" id="UP000295632"/>
    </source>
</evidence>
<evidence type="ECO:0000256" key="4">
    <source>
        <dbReference type="ARBA" id="ARBA00023239"/>
    </source>
</evidence>
<comment type="similarity">
    <text evidence="2">Belongs to the pterin-4-alpha-carbinolamine dehydratase family.</text>
</comment>
<dbReference type="PANTHER" id="PTHR12599:SF0">
    <property type="entry name" value="PTERIN-4-ALPHA-CARBINOLAMINE DEHYDRATASE"/>
    <property type="match status" value="1"/>
</dbReference>
<comment type="catalytic activity">
    <reaction evidence="1">
        <text>(4aS,6R)-4a-hydroxy-L-erythro-5,6,7,8-tetrahydrobiopterin = (6R)-L-erythro-6,7-dihydrobiopterin + H2O</text>
        <dbReference type="Rhea" id="RHEA:11920"/>
        <dbReference type="ChEBI" id="CHEBI:15377"/>
        <dbReference type="ChEBI" id="CHEBI:15642"/>
        <dbReference type="ChEBI" id="CHEBI:43120"/>
        <dbReference type="EC" id="4.2.1.96"/>
    </reaction>
</comment>
<dbReference type="GO" id="GO:0006729">
    <property type="term" value="P:tetrahydrobiopterin biosynthetic process"/>
    <property type="evidence" value="ECO:0007669"/>
    <property type="project" value="InterPro"/>
</dbReference>
<gene>
    <name evidence="5" type="ORF">EV213_10177</name>
</gene>
<keyword evidence="4" id="KW-0456">Lyase</keyword>
<protein>
    <recommendedName>
        <fullName evidence="3">4a-hydroxytetrahydrobiopterin dehydratase</fullName>
        <ecNumber evidence="3">4.2.1.96</ecNumber>
    </recommendedName>
</protein>
<dbReference type="EC" id="4.2.1.96" evidence="3"/>
<dbReference type="Gene3D" id="3.30.1360.20">
    <property type="entry name" value="Transcriptional coactivator/pterin dehydratase"/>
    <property type="match status" value="1"/>
</dbReference>
<dbReference type="OrthoDB" id="9800108at2"/>
<evidence type="ECO:0000256" key="2">
    <source>
        <dbReference type="ARBA" id="ARBA00006472"/>
    </source>
</evidence>
<evidence type="ECO:0000313" key="5">
    <source>
        <dbReference type="EMBL" id="TDQ42648.1"/>
    </source>
</evidence>
<dbReference type="Pfam" id="PF01329">
    <property type="entry name" value="Pterin_4a"/>
    <property type="match status" value="1"/>
</dbReference>
<evidence type="ECO:0000256" key="1">
    <source>
        <dbReference type="ARBA" id="ARBA00001554"/>
    </source>
</evidence>
<dbReference type="PANTHER" id="PTHR12599">
    <property type="entry name" value="PTERIN-4-ALPHA-CARBINOLAMINE DEHYDRATASE"/>
    <property type="match status" value="1"/>
</dbReference>
<dbReference type="InterPro" id="IPR036428">
    <property type="entry name" value="PCD_sf"/>
</dbReference>
<proteinExistence type="inferred from homology"/>
<organism evidence="5 6">
    <name type="scientific">Aureibacillus halotolerans</name>
    <dbReference type="NCBI Taxonomy" id="1508390"/>
    <lineage>
        <taxon>Bacteria</taxon>
        <taxon>Bacillati</taxon>
        <taxon>Bacillota</taxon>
        <taxon>Bacilli</taxon>
        <taxon>Bacillales</taxon>
        <taxon>Bacillaceae</taxon>
        <taxon>Aureibacillus</taxon>
    </lineage>
</organism>
<dbReference type="CDD" id="cd00488">
    <property type="entry name" value="PCD_DCoH"/>
    <property type="match status" value="1"/>
</dbReference>
<dbReference type="EMBL" id="SNYJ01000001">
    <property type="protein sequence ID" value="TDQ42648.1"/>
    <property type="molecule type" value="Genomic_DNA"/>
</dbReference>
<sequence length="97" mass="10712">MKKDELADTLAGMPGWTYEAGADRIEKTFSCQSFLTSIAFVKNVASIAEDVNHHPEILIQYDKVTLRLRTHDEDKVTDKDLSLATAAEKAANETDGV</sequence>
<reference evidence="5 6" key="1">
    <citation type="submission" date="2019-03" db="EMBL/GenBank/DDBJ databases">
        <title>Genomic Encyclopedia of Type Strains, Phase IV (KMG-IV): sequencing the most valuable type-strain genomes for metagenomic binning, comparative biology and taxonomic classification.</title>
        <authorList>
            <person name="Goeker M."/>
        </authorList>
    </citation>
    <scope>NUCLEOTIDE SEQUENCE [LARGE SCALE GENOMIC DNA]</scope>
    <source>
        <strain evidence="5 6">DSM 28697</strain>
    </source>
</reference>
<dbReference type="GO" id="GO:0008124">
    <property type="term" value="F:4-alpha-hydroxytetrahydrobiopterin dehydratase activity"/>
    <property type="evidence" value="ECO:0007669"/>
    <property type="project" value="UniProtKB-EC"/>
</dbReference>
<evidence type="ECO:0000256" key="3">
    <source>
        <dbReference type="ARBA" id="ARBA00013252"/>
    </source>
</evidence>
<keyword evidence="6" id="KW-1185">Reference proteome</keyword>
<dbReference type="InterPro" id="IPR001533">
    <property type="entry name" value="Pterin_deHydtase"/>
</dbReference>
<dbReference type="NCBIfam" id="NF002017">
    <property type="entry name" value="PRK00823.1-2"/>
    <property type="match status" value="1"/>
</dbReference>
<dbReference type="AlphaFoldDB" id="A0A4R6U7Z4"/>
<dbReference type="RefSeq" id="WP_133578492.1">
    <property type="nucleotide sequence ID" value="NZ_SNYJ01000001.1"/>
</dbReference>
<name>A0A4R6U7Z4_9BACI</name>
<accession>A0A4R6U7Z4</accession>